<evidence type="ECO:0000256" key="3">
    <source>
        <dbReference type="ARBA" id="ARBA00022801"/>
    </source>
</evidence>
<dbReference type="Gene3D" id="3.40.630.40">
    <property type="entry name" value="Zn-dependent exopeptidases"/>
    <property type="match status" value="1"/>
</dbReference>
<dbReference type="SMART" id="SM00646">
    <property type="entry name" value="Ami_3"/>
    <property type="match status" value="1"/>
</dbReference>
<evidence type="ECO:0000256" key="1">
    <source>
        <dbReference type="ARBA" id="ARBA00001561"/>
    </source>
</evidence>
<dbReference type="RefSeq" id="WP_114066884.1">
    <property type="nucleotide sequence ID" value="NZ_CP030850.1"/>
</dbReference>
<evidence type="ECO:0000256" key="2">
    <source>
        <dbReference type="ARBA" id="ARBA00011901"/>
    </source>
</evidence>
<dbReference type="AlphaFoldDB" id="A0A344THH8"/>
<dbReference type="InterPro" id="IPR002508">
    <property type="entry name" value="MurNAc-LAA_cat"/>
</dbReference>
<keyword evidence="6" id="KW-1185">Reference proteome</keyword>
<dbReference type="PANTHER" id="PTHR30404:SF0">
    <property type="entry name" value="N-ACETYLMURAMOYL-L-ALANINE AMIDASE AMIC"/>
    <property type="match status" value="1"/>
</dbReference>
<feature type="domain" description="MurNAc-LAA" evidence="4">
    <location>
        <begin position="92"/>
        <end position="252"/>
    </location>
</feature>
<dbReference type="KEGG" id="run:DR864_10305"/>
<dbReference type="SUPFAM" id="SSF53187">
    <property type="entry name" value="Zn-dependent exopeptidases"/>
    <property type="match status" value="1"/>
</dbReference>
<keyword evidence="3" id="KW-0378">Hydrolase</keyword>
<dbReference type="GO" id="GO:0008745">
    <property type="term" value="F:N-acetylmuramoyl-L-alanine amidase activity"/>
    <property type="evidence" value="ECO:0007669"/>
    <property type="project" value="UniProtKB-EC"/>
</dbReference>
<evidence type="ECO:0000313" key="6">
    <source>
        <dbReference type="Proteomes" id="UP000251993"/>
    </source>
</evidence>
<protein>
    <recommendedName>
        <fullName evidence="2">N-acetylmuramoyl-L-alanine amidase</fullName>
        <ecNumber evidence="2">3.5.1.28</ecNumber>
    </recommendedName>
</protein>
<dbReference type="EMBL" id="CP030850">
    <property type="protein sequence ID" value="AXE18099.1"/>
    <property type="molecule type" value="Genomic_DNA"/>
</dbReference>
<dbReference type="PANTHER" id="PTHR30404">
    <property type="entry name" value="N-ACETYLMURAMOYL-L-ALANINE AMIDASE"/>
    <property type="match status" value="1"/>
</dbReference>
<dbReference type="Pfam" id="PF01520">
    <property type="entry name" value="Amidase_3"/>
    <property type="match status" value="1"/>
</dbReference>
<dbReference type="Proteomes" id="UP000251993">
    <property type="component" value="Chromosome"/>
</dbReference>
<dbReference type="OrthoDB" id="9806267at2"/>
<proteinExistence type="predicted"/>
<sequence length="261" mass="29329">MSTILKTLLIFSWIALCSFTLKSDAEGGIKTVVIDAGHGGKDPGARGRISREKDIVLDITLQLARKIKSEMPEVRVVLTRASDKFVDLDERSNIANRRKADLFISIHCNSLPKNKVSPAGTETFVMGLHKSDENLEVAKRENAVILLEKDYEDKYKGFNPNSPLAYIMLANRQNAYIASSLNFAGKIERQFKKHADRSSRGVKQAGFMVLWQTAMPSVLVEAGFLSHAQEEKYLNSEEGQDQIAESIFRAFKQYKEEVEEN</sequence>
<evidence type="ECO:0000259" key="4">
    <source>
        <dbReference type="SMART" id="SM00646"/>
    </source>
</evidence>
<comment type="catalytic activity">
    <reaction evidence="1">
        <text>Hydrolyzes the link between N-acetylmuramoyl residues and L-amino acid residues in certain cell-wall glycopeptides.</text>
        <dbReference type="EC" id="3.5.1.28"/>
    </reaction>
</comment>
<evidence type="ECO:0000313" key="5">
    <source>
        <dbReference type="EMBL" id="AXE18099.1"/>
    </source>
</evidence>
<dbReference type="GO" id="GO:0009253">
    <property type="term" value="P:peptidoglycan catabolic process"/>
    <property type="evidence" value="ECO:0007669"/>
    <property type="project" value="InterPro"/>
</dbReference>
<gene>
    <name evidence="5" type="ORF">DR864_10305</name>
</gene>
<accession>A0A344THH8</accession>
<dbReference type="GO" id="GO:0030288">
    <property type="term" value="C:outer membrane-bounded periplasmic space"/>
    <property type="evidence" value="ECO:0007669"/>
    <property type="project" value="TreeGrafter"/>
</dbReference>
<dbReference type="EC" id="3.5.1.28" evidence="2"/>
<dbReference type="CDD" id="cd02696">
    <property type="entry name" value="MurNAc-LAA"/>
    <property type="match status" value="1"/>
</dbReference>
<name>A0A344THH8_9BACT</name>
<dbReference type="FunFam" id="3.40.630.40:FF:000005">
    <property type="entry name" value="N-acetylmuramoyl-L-alanine amidase (AmiA)"/>
    <property type="match status" value="1"/>
</dbReference>
<dbReference type="InterPro" id="IPR050695">
    <property type="entry name" value="N-acetylmuramoyl_amidase_3"/>
</dbReference>
<organism evidence="5 6">
    <name type="scientific">Runella rosea</name>
    <dbReference type="NCBI Taxonomy" id="2259595"/>
    <lineage>
        <taxon>Bacteria</taxon>
        <taxon>Pseudomonadati</taxon>
        <taxon>Bacteroidota</taxon>
        <taxon>Cytophagia</taxon>
        <taxon>Cytophagales</taxon>
        <taxon>Spirosomataceae</taxon>
        <taxon>Runella</taxon>
    </lineage>
</organism>
<reference evidence="5 6" key="1">
    <citation type="submission" date="2018-07" db="EMBL/GenBank/DDBJ databases">
        <title>Genome sequencing of Runella.</title>
        <authorList>
            <person name="Baek M.-G."/>
            <person name="Yi H."/>
        </authorList>
    </citation>
    <scope>NUCLEOTIDE SEQUENCE [LARGE SCALE GENOMIC DNA]</scope>
    <source>
        <strain evidence="5 6">HYN0085</strain>
    </source>
</reference>